<dbReference type="InterPro" id="IPR049734">
    <property type="entry name" value="NudC-like_C"/>
</dbReference>
<dbReference type="GO" id="GO:0046872">
    <property type="term" value="F:metal ion binding"/>
    <property type="evidence" value="ECO:0007669"/>
    <property type="project" value="UniProtKB-KW"/>
</dbReference>
<keyword evidence="4" id="KW-0378">Hydrolase</keyword>
<dbReference type="Pfam" id="PF09296">
    <property type="entry name" value="NUDIX-like"/>
    <property type="match status" value="1"/>
</dbReference>
<dbReference type="EMBL" id="CAJHUC010000949">
    <property type="protein sequence ID" value="CAD7699070.1"/>
    <property type="molecule type" value="Genomic_DNA"/>
</dbReference>
<feature type="domain" description="Nudix hydrolase" evidence="8">
    <location>
        <begin position="300"/>
        <end position="478"/>
    </location>
</feature>
<dbReference type="Proteomes" id="UP000708148">
    <property type="component" value="Unassembled WGS sequence"/>
</dbReference>
<keyword evidence="10" id="KW-1185">Reference proteome</keyword>
<dbReference type="GO" id="GO:0005777">
    <property type="term" value="C:peroxisome"/>
    <property type="evidence" value="ECO:0007669"/>
    <property type="project" value="TreeGrafter"/>
</dbReference>
<evidence type="ECO:0000259" key="8">
    <source>
        <dbReference type="PROSITE" id="PS51462"/>
    </source>
</evidence>
<dbReference type="PROSITE" id="PS51462">
    <property type="entry name" value="NUDIX"/>
    <property type="match status" value="1"/>
</dbReference>
<evidence type="ECO:0000256" key="5">
    <source>
        <dbReference type="ARBA" id="ARBA00022842"/>
    </source>
</evidence>
<organism evidence="9 10">
    <name type="scientific">Ostreobium quekettii</name>
    <dbReference type="NCBI Taxonomy" id="121088"/>
    <lineage>
        <taxon>Eukaryota</taxon>
        <taxon>Viridiplantae</taxon>
        <taxon>Chlorophyta</taxon>
        <taxon>core chlorophytes</taxon>
        <taxon>Ulvophyceae</taxon>
        <taxon>TCBD clade</taxon>
        <taxon>Bryopsidales</taxon>
        <taxon>Ostreobineae</taxon>
        <taxon>Ostreobiaceae</taxon>
        <taxon>Ostreobium</taxon>
    </lineage>
</organism>
<accession>A0A8S1IVM1</accession>
<dbReference type="InterPro" id="IPR000086">
    <property type="entry name" value="NUDIX_hydrolase_dom"/>
</dbReference>
<dbReference type="EC" id="3.6.1.22" evidence="2"/>
<dbReference type="GO" id="GO:0035529">
    <property type="term" value="F:NADH pyrophosphatase activity"/>
    <property type="evidence" value="ECO:0007669"/>
    <property type="project" value="TreeGrafter"/>
</dbReference>
<keyword evidence="5" id="KW-0460">Magnesium</keyword>
<dbReference type="Pfam" id="PF00293">
    <property type="entry name" value="NUDIX"/>
    <property type="match status" value="1"/>
</dbReference>
<dbReference type="InterPro" id="IPR015797">
    <property type="entry name" value="NUDIX_hydrolase-like_dom_sf"/>
</dbReference>
<dbReference type="GO" id="GO:0019677">
    <property type="term" value="P:NAD+ catabolic process"/>
    <property type="evidence" value="ECO:0007669"/>
    <property type="project" value="TreeGrafter"/>
</dbReference>
<evidence type="ECO:0000256" key="6">
    <source>
        <dbReference type="ARBA" id="ARBA00023027"/>
    </source>
</evidence>
<keyword evidence="3" id="KW-0479">Metal-binding</keyword>
<dbReference type="OrthoDB" id="568007at2759"/>
<evidence type="ECO:0000256" key="3">
    <source>
        <dbReference type="ARBA" id="ARBA00022723"/>
    </source>
</evidence>
<protein>
    <recommendedName>
        <fullName evidence="2">NAD(+) diphosphatase</fullName>
        <ecNumber evidence="2">3.6.1.22</ecNumber>
    </recommendedName>
</protein>
<dbReference type="GO" id="GO:0005829">
    <property type="term" value="C:cytosol"/>
    <property type="evidence" value="ECO:0007669"/>
    <property type="project" value="TreeGrafter"/>
</dbReference>
<dbReference type="PANTHER" id="PTHR42904:SF8">
    <property type="entry name" value="NAD(+) DIPHOSPHATASE"/>
    <property type="match status" value="1"/>
</dbReference>
<evidence type="ECO:0000313" key="10">
    <source>
        <dbReference type="Proteomes" id="UP000708148"/>
    </source>
</evidence>
<dbReference type="AlphaFoldDB" id="A0A8S1IVM1"/>
<evidence type="ECO:0000256" key="2">
    <source>
        <dbReference type="ARBA" id="ARBA00012381"/>
    </source>
</evidence>
<evidence type="ECO:0000256" key="4">
    <source>
        <dbReference type="ARBA" id="ARBA00022801"/>
    </source>
</evidence>
<comment type="caution">
    <text evidence="9">The sequence shown here is derived from an EMBL/GenBank/DDBJ whole genome shotgun (WGS) entry which is preliminary data.</text>
</comment>
<evidence type="ECO:0000256" key="1">
    <source>
        <dbReference type="ARBA" id="ARBA00001946"/>
    </source>
</evidence>
<gene>
    <name evidence="9" type="ORF">OSTQU699_LOCUS4428</name>
</gene>
<proteinExistence type="predicted"/>
<sequence>MRTALSTPLPAIRWAACAPLRDHATGCSALLCDGPVAAICCCRRQPKNGGLVGNTAATQTLWRQMSTGFNGNDSHLTHLGTCASLSEARSVVSETVESDRDLDAVVGAPFFSGSSLDTAAHLRGNTEALQALLHSPSSKLIPWFDEQVLVQDAQQAPNATSPRPKDLSPDGHPPSLVPVLLSPAFQHLPSLDPAVGTVFMGLQRGSGNAVFAGMLKPGEAQGVEEVVGGRWVSLRSVGPQLSAADAGLLAMAHGLLVWHMDELHCGKTGQSTESTLGGHARITQPGDAVKEETRPIIRYPRIDPAVITLVTSGDYCLLGRKHGWRKNRYSLLAGFMEVGETMESAVAREVLEEAAVKVAPESVKYIGSQPWPFPRSLMVAFRAAAAHPADKSDLVQGAPYHFSGHLVPGGTGFDRLKGVARSAAIDSGILPHEVDEYLGTWLPRPRPQEDELERVGWFHRDFLAKSRGNGPYARDASV</sequence>
<dbReference type="SUPFAM" id="SSF55811">
    <property type="entry name" value="Nudix"/>
    <property type="match status" value="1"/>
</dbReference>
<name>A0A8S1IVM1_9CHLO</name>
<dbReference type="InterPro" id="IPR015375">
    <property type="entry name" value="NADH_PPase-like_N"/>
</dbReference>
<reference evidence="9" key="1">
    <citation type="submission" date="2020-12" db="EMBL/GenBank/DDBJ databases">
        <authorList>
            <person name="Iha C."/>
        </authorList>
    </citation>
    <scope>NUCLEOTIDE SEQUENCE</scope>
</reference>
<dbReference type="Gene3D" id="3.90.79.20">
    <property type="match status" value="1"/>
</dbReference>
<dbReference type="GO" id="GO:0006742">
    <property type="term" value="P:NADP+ catabolic process"/>
    <property type="evidence" value="ECO:0007669"/>
    <property type="project" value="TreeGrafter"/>
</dbReference>
<dbReference type="Gene3D" id="3.90.79.10">
    <property type="entry name" value="Nucleoside Triphosphate Pyrophosphohydrolase"/>
    <property type="match status" value="1"/>
</dbReference>
<keyword evidence="6" id="KW-0520">NAD</keyword>
<feature type="region of interest" description="Disordered" evidence="7">
    <location>
        <begin position="154"/>
        <end position="174"/>
    </location>
</feature>
<dbReference type="CDD" id="cd03429">
    <property type="entry name" value="NUDIX_NADH_pyrophosphatase_Nudt13"/>
    <property type="match status" value="1"/>
</dbReference>
<dbReference type="PANTHER" id="PTHR42904">
    <property type="entry name" value="NUDIX HYDROLASE, NUDC SUBFAMILY"/>
    <property type="match status" value="1"/>
</dbReference>
<evidence type="ECO:0000256" key="7">
    <source>
        <dbReference type="SAM" id="MobiDB-lite"/>
    </source>
</evidence>
<evidence type="ECO:0000313" key="9">
    <source>
        <dbReference type="EMBL" id="CAD7699070.1"/>
    </source>
</evidence>
<comment type="cofactor">
    <cofactor evidence="1">
        <name>Mg(2+)</name>
        <dbReference type="ChEBI" id="CHEBI:18420"/>
    </cofactor>
</comment>
<dbReference type="InterPro" id="IPR050241">
    <property type="entry name" value="NAD-cap_RNA_hydrolase_NudC"/>
</dbReference>